<dbReference type="Pfam" id="PF01569">
    <property type="entry name" value="PAP2"/>
    <property type="match status" value="1"/>
</dbReference>
<protein>
    <recommendedName>
        <fullName evidence="2">Phosphatidic acid phosphatase type 2/haloperoxidase domain-containing protein</fullName>
    </recommendedName>
</protein>
<reference evidence="3" key="1">
    <citation type="submission" date="2022-01" db="EMBL/GenBank/DDBJ databases">
        <authorList>
            <person name="Criscuolo A."/>
        </authorList>
    </citation>
    <scope>NUCLEOTIDE SEQUENCE</scope>
    <source>
        <strain evidence="3">CIP111891</strain>
    </source>
</reference>
<feature type="transmembrane region" description="Helical" evidence="1">
    <location>
        <begin position="213"/>
        <end position="235"/>
    </location>
</feature>
<feature type="transmembrane region" description="Helical" evidence="1">
    <location>
        <begin position="71"/>
        <end position="94"/>
    </location>
</feature>
<keyword evidence="1" id="KW-0812">Transmembrane</keyword>
<keyword evidence="1" id="KW-0472">Membrane</keyword>
<dbReference type="InterPro" id="IPR036938">
    <property type="entry name" value="PAP2/HPO_sf"/>
</dbReference>
<comment type="caution">
    <text evidence="3">The sequence shown here is derived from an EMBL/GenBank/DDBJ whole genome shotgun (WGS) entry which is preliminary data.</text>
</comment>
<feature type="transmembrane region" description="Helical" evidence="1">
    <location>
        <begin position="21"/>
        <end position="38"/>
    </location>
</feature>
<feature type="transmembrane region" description="Helical" evidence="1">
    <location>
        <begin position="139"/>
        <end position="158"/>
    </location>
</feature>
<keyword evidence="4" id="KW-1185">Reference proteome</keyword>
<accession>A0ABM9C022</accession>
<dbReference type="InterPro" id="IPR000326">
    <property type="entry name" value="PAP2/HPO"/>
</dbReference>
<dbReference type="Proteomes" id="UP000838821">
    <property type="component" value="Unassembled WGS sequence"/>
</dbReference>
<evidence type="ECO:0000313" key="3">
    <source>
        <dbReference type="EMBL" id="CAH1197227.1"/>
    </source>
</evidence>
<name>A0ABM9C022_9BACL</name>
<dbReference type="PANTHER" id="PTHR31310:SF7">
    <property type="entry name" value="PA-PHOSPHATASE RELATED-FAMILY PROTEIN DDB_G0268928"/>
    <property type="match status" value="1"/>
</dbReference>
<sequence>MDYVGGTGLTKLKLNGLIRSLDWTMFGIIASIFLIWRIGTVGNWSTECWVLLCICLLGVRKDQIDVDWKRFFLFGIPLLGVFYYFYGTGNGFWWKIANWMFENNRHPWRWDSYMNAIPLNSGGWARWISTPFLDRAMVWVYNYGFVLSLWICIVRSFWTRSIKKMLSYALSGHMLQFPLILPFYNLILLHEVWYVNKQPDLLHRVFADENSLLVAVMNCFPSMHTSISFAMLLLALREKDRIFKYMMVTYCSAIIFSTLYLQIHWVIDVIAGMLFAYGTVKLTDLLIRLGSTHALPAKFIRFYRKRATTSAPSELTI</sequence>
<feature type="transmembrane region" description="Helical" evidence="1">
    <location>
        <begin position="242"/>
        <end position="263"/>
    </location>
</feature>
<evidence type="ECO:0000256" key="1">
    <source>
        <dbReference type="SAM" id="Phobius"/>
    </source>
</evidence>
<evidence type="ECO:0000313" key="4">
    <source>
        <dbReference type="Proteomes" id="UP000838821"/>
    </source>
</evidence>
<dbReference type="SUPFAM" id="SSF48317">
    <property type="entry name" value="Acid phosphatase/Vanadium-dependent haloperoxidase"/>
    <property type="match status" value="1"/>
</dbReference>
<dbReference type="InterPro" id="IPR052185">
    <property type="entry name" value="IPC_Synthase-Related"/>
</dbReference>
<dbReference type="EMBL" id="CAKMMW010000002">
    <property type="protein sequence ID" value="CAH1197227.1"/>
    <property type="molecule type" value="Genomic_DNA"/>
</dbReference>
<dbReference type="PANTHER" id="PTHR31310">
    <property type="match status" value="1"/>
</dbReference>
<organism evidence="3 4">
    <name type="scientific">Paenibacillus allorhizoplanae</name>
    <dbReference type="NCBI Taxonomy" id="2905648"/>
    <lineage>
        <taxon>Bacteria</taxon>
        <taxon>Bacillati</taxon>
        <taxon>Bacillota</taxon>
        <taxon>Bacilli</taxon>
        <taxon>Bacillales</taxon>
        <taxon>Paenibacillaceae</taxon>
        <taxon>Paenibacillus</taxon>
    </lineage>
</organism>
<gene>
    <name evidence="3" type="ORF">PAECIP111891_01123</name>
</gene>
<dbReference type="Gene3D" id="1.20.144.10">
    <property type="entry name" value="Phosphatidic acid phosphatase type 2/haloperoxidase"/>
    <property type="match status" value="1"/>
</dbReference>
<keyword evidence="1" id="KW-1133">Transmembrane helix</keyword>
<feature type="transmembrane region" description="Helical" evidence="1">
    <location>
        <begin position="170"/>
        <end position="193"/>
    </location>
</feature>
<feature type="domain" description="Phosphatidic acid phosphatase type 2/haloperoxidase" evidence="2">
    <location>
        <begin position="211"/>
        <end position="282"/>
    </location>
</feature>
<evidence type="ECO:0000259" key="2">
    <source>
        <dbReference type="Pfam" id="PF01569"/>
    </source>
</evidence>
<proteinExistence type="predicted"/>